<keyword evidence="4" id="KW-0418">Kinase</keyword>
<dbReference type="Proteomes" id="UP000516437">
    <property type="component" value="Chromosome 2"/>
</dbReference>
<keyword evidence="2" id="KW-0067">ATP-binding</keyword>
<keyword evidence="4" id="KW-0430">Lectin</keyword>
<feature type="region of interest" description="Disordered" evidence="3">
    <location>
        <begin position="63"/>
        <end position="95"/>
    </location>
</feature>
<dbReference type="PANTHER" id="PTHR27007">
    <property type="match status" value="1"/>
</dbReference>
<keyword evidence="5" id="KW-1185">Reference proteome</keyword>
<dbReference type="GO" id="GO:0030246">
    <property type="term" value="F:carbohydrate binding"/>
    <property type="evidence" value="ECO:0007669"/>
    <property type="project" value="UniProtKB-KW"/>
</dbReference>
<sequence length="167" mass="18231">MQGRLGDYGLAKLYQHGEELNTTRVIGTLGYSELARVVVPTSSSDVCNNGVVILEVGVREETNRAGGVTGGGGSDRLGEGALREREGGSSGRHPSIKVQYEAGEMELLLKFGLASCHQDLQRRPTMKEAVVLLVGKQAHPKNYQNFERVRTKLYQKDLMHVPSTSSF</sequence>
<reference evidence="4 5" key="1">
    <citation type="journal article" date="2019" name="Plant Biotechnol. J.">
        <title>The red bayberry genome and genetic basis of sex determination.</title>
        <authorList>
            <person name="Jia H.M."/>
            <person name="Jia H.J."/>
            <person name="Cai Q.L."/>
            <person name="Wang Y."/>
            <person name="Zhao H.B."/>
            <person name="Yang W.F."/>
            <person name="Wang G.Y."/>
            <person name="Li Y.H."/>
            <person name="Zhan D.L."/>
            <person name="Shen Y.T."/>
            <person name="Niu Q.F."/>
            <person name="Chang L."/>
            <person name="Qiu J."/>
            <person name="Zhao L."/>
            <person name="Xie H.B."/>
            <person name="Fu W.Y."/>
            <person name="Jin J."/>
            <person name="Li X.W."/>
            <person name="Jiao Y."/>
            <person name="Zhou C.C."/>
            <person name="Tu T."/>
            <person name="Chai C.Y."/>
            <person name="Gao J.L."/>
            <person name="Fan L.J."/>
            <person name="van de Weg E."/>
            <person name="Wang J.Y."/>
            <person name="Gao Z.S."/>
        </authorList>
    </citation>
    <scope>NUCLEOTIDE SEQUENCE [LARGE SCALE GENOMIC DNA]</scope>
    <source>
        <tissue evidence="4">Leaves</tissue>
    </source>
</reference>
<keyword evidence="4" id="KW-0675">Receptor</keyword>
<keyword evidence="4" id="KW-0808">Transferase</keyword>
<dbReference type="OrthoDB" id="1722957at2759"/>
<accession>A0A6A1WDR5</accession>
<dbReference type="EMBL" id="RXIC02000020">
    <property type="protein sequence ID" value="KAB1223394.1"/>
    <property type="molecule type" value="Genomic_DNA"/>
</dbReference>
<dbReference type="GO" id="GO:0016301">
    <property type="term" value="F:kinase activity"/>
    <property type="evidence" value="ECO:0007669"/>
    <property type="project" value="UniProtKB-KW"/>
</dbReference>
<comment type="caution">
    <text evidence="4">The sequence shown here is derived from an EMBL/GenBank/DDBJ whole genome shotgun (WGS) entry which is preliminary data.</text>
</comment>
<evidence type="ECO:0000256" key="2">
    <source>
        <dbReference type="ARBA" id="ARBA00022840"/>
    </source>
</evidence>
<feature type="compositionally biased region" description="Basic and acidic residues" evidence="3">
    <location>
        <begin position="76"/>
        <end position="87"/>
    </location>
</feature>
<proteinExistence type="predicted"/>
<evidence type="ECO:0000256" key="1">
    <source>
        <dbReference type="ARBA" id="ARBA00022741"/>
    </source>
</evidence>
<gene>
    <name evidence="4" type="ORF">CJ030_MR2G025679</name>
</gene>
<dbReference type="Gene3D" id="1.10.510.10">
    <property type="entry name" value="Transferase(Phosphotransferase) domain 1"/>
    <property type="match status" value="1"/>
</dbReference>
<evidence type="ECO:0000313" key="4">
    <source>
        <dbReference type="EMBL" id="KAB1223394.1"/>
    </source>
</evidence>
<dbReference type="AlphaFoldDB" id="A0A6A1WDR5"/>
<keyword evidence="1" id="KW-0547">Nucleotide-binding</keyword>
<evidence type="ECO:0000256" key="3">
    <source>
        <dbReference type="SAM" id="MobiDB-lite"/>
    </source>
</evidence>
<name>A0A6A1WDR5_9ROSI</name>
<dbReference type="InterPro" id="IPR050528">
    <property type="entry name" value="L-type_Lectin-RKs"/>
</dbReference>
<dbReference type="SUPFAM" id="SSF56112">
    <property type="entry name" value="Protein kinase-like (PK-like)"/>
    <property type="match status" value="1"/>
</dbReference>
<protein>
    <submittedName>
        <fullName evidence="4">L-type lectin-domain containing receptor kinase S.1</fullName>
    </submittedName>
</protein>
<organism evidence="4 5">
    <name type="scientific">Morella rubra</name>
    <name type="common">Chinese bayberry</name>
    <dbReference type="NCBI Taxonomy" id="262757"/>
    <lineage>
        <taxon>Eukaryota</taxon>
        <taxon>Viridiplantae</taxon>
        <taxon>Streptophyta</taxon>
        <taxon>Embryophyta</taxon>
        <taxon>Tracheophyta</taxon>
        <taxon>Spermatophyta</taxon>
        <taxon>Magnoliopsida</taxon>
        <taxon>eudicotyledons</taxon>
        <taxon>Gunneridae</taxon>
        <taxon>Pentapetalae</taxon>
        <taxon>rosids</taxon>
        <taxon>fabids</taxon>
        <taxon>Fagales</taxon>
        <taxon>Myricaceae</taxon>
        <taxon>Morella</taxon>
    </lineage>
</organism>
<dbReference type="InterPro" id="IPR011009">
    <property type="entry name" value="Kinase-like_dom_sf"/>
</dbReference>
<dbReference type="GO" id="GO:0005524">
    <property type="term" value="F:ATP binding"/>
    <property type="evidence" value="ECO:0007669"/>
    <property type="project" value="UniProtKB-KW"/>
</dbReference>
<evidence type="ECO:0000313" key="5">
    <source>
        <dbReference type="Proteomes" id="UP000516437"/>
    </source>
</evidence>